<dbReference type="PROSITE" id="PS50097">
    <property type="entry name" value="BTB"/>
    <property type="match status" value="1"/>
</dbReference>
<keyword evidence="3" id="KW-1185">Reference proteome</keyword>
<dbReference type="Pfam" id="PF00917">
    <property type="entry name" value="MATH"/>
    <property type="match status" value="1"/>
</dbReference>
<dbReference type="InterPro" id="IPR000210">
    <property type="entry name" value="BTB/POZ_dom"/>
</dbReference>
<dbReference type="AlphaFoldDB" id="A0A9P1I999"/>
<dbReference type="SUPFAM" id="SSF54695">
    <property type="entry name" value="POZ domain"/>
    <property type="match status" value="1"/>
</dbReference>
<dbReference type="Proteomes" id="UP001152747">
    <property type="component" value="Unassembled WGS sequence"/>
</dbReference>
<protein>
    <recommendedName>
        <fullName evidence="1">BTB domain-containing protein</fullName>
    </recommendedName>
</protein>
<dbReference type="InterPro" id="IPR011333">
    <property type="entry name" value="SKP1/BTB/POZ_sf"/>
</dbReference>
<dbReference type="Pfam" id="PF00651">
    <property type="entry name" value="BTB"/>
    <property type="match status" value="1"/>
</dbReference>
<dbReference type="EMBL" id="CANHGI010000002">
    <property type="protein sequence ID" value="CAI5440855.1"/>
    <property type="molecule type" value="Genomic_DNA"/>
</dbReference>
<gene>
    <name evidence="2" type="ORF">CAMP_LOCUS3492</name>
</gene>
<name>A0A9P1I999_9PELO</name>
<proteinExistence type="predicted"/>
<evidence type="ECO:0000313" key="3">
    <source>
        <dbReference type="Proteomes" id="UP001152747"/>
    </source>
</evidence>
<dbReference type="OrthoDB" id="5839315at2759"/>
<dbReference type="Gene3D" id="3.30.710.10">
    <property type="entry name" value="Potassium Channel Kv1.1, Chain A"/>
    <property type="match status" value="1"/>
</dbReference>
<dbReference type="PANTHER" id="PTHR22744:SF17">
    <property type="entry name" value="BTB DOMAIN-CONTAINING PROTEIN"/>
    <property type="match status" value="1"/>
</dbReference>
<sequence length="316" mass="37235">MSSQVVFRDRNRIRWEFKDFKHDEVAMRYSDPFKIENLLWKIGIEVRNSELWAILRCEKENDEKKLWICAATNIDFTSFMSQKNGERNSAEKEEAWERKQITTKYFTNSHKENGQKVCSKYIWSRGNTFANFANNSPIVIDIEFATILYDFSENILADMVFNVDGVQFLMNKALFYIVSDYFFNLFVTLKYAKNYFDVKNVTVDEFLSFLVAIHPTSIILPDFHREKIVELADTYKIRSIHMKNEAFLIENLNENQKVLIDSLKLAEKHGYQKLLNKCLDLLDCRETIKRIGETKEFAELGGETKAKVLQKILKFV</sequence>
<evidence type="ECO:0000259" key="1">
    <source>
        <dbReference type="PROSITE" id="PS50097"/>
    </source>
</evidence>
<dbReference type="InterPro" id="IPR002083">
    <property type="entry name" value="MATH/TRAF_dom"/>
</dbReference>
<organism evidence="2 3">
    <name type="scientific">Caenorhabditis angaria</name>
    <dbReference type="NCBI Taxonomy" id="860376"/>
    <lineage>
        <taxon>Eukaryota</taxon>
        <taxon>Metazoa</taxon>
        <taxon>Ecdysozoa</taxon>
        <taxon>Nematoda</taxon>
        <taxon>Chromadorea</taxon>
        <taxon>Rhabditida</taxon>
        <taxon>Rhabditina</taxon>
        <taxon>Rhabditomorpha</taxon>
        <taxon>Rhabditoidea</taxon>
        <taxon>Rhabditidae</taxon>
        <taxon>Peloderinae</taxon>
        <taxon>Caenorhabditis</taxon>
    </lineage>
</organism>
<reference evidence="2" key="1">
    <citation type="submission" date="2022-11" db="EMBL/GenBank/DDBJ databases">
        <authorList>
            <person name="Kikuchi T."/>
        </authorList>
    </citation>
    <scope>NUCLEOTIDE SEQUENCE</scope>
    <source>
        <strain evidence="2">PS1010</strain>
    </source>
</reference>
<dbReference type="PANTHER" id="PTHR22744">
    <property type="entry name" value="HELIX LOOP HELIX PROTEIN 21-RELATED"/>
    <property type="match status" value="1"/>
</dbReference>
<feature type="domain" description="BTB" evidence="1">
    <location>
        <begin position="157"/>
        <end position="222"/>
    </location>
</feature>
<comment type="caution">
    <text evidence="2">The sequence shown here is derived from an EMBL/GenBank/DDBJ whole genome shotgun (WGS) entry which is preliminary data.</text>
</comment>
<accession>A0A9P1I999</accession>
<evidence type="ECO:0000313" key="2">
    <source>
        <dbReference type="EMBL" id="CAI5440855.1"/>
    </source>
</evidence>